<proteinExistence type="predicted"/>
<dbReference type="PANTHER" id="PTHR36195:SF4">
    <property type="entry name" value="DOMAIN PROTEIN, PUTATIVE (AFU_ORTHOLOGUE AFUA_5G01990)-RELATED"/>
    <property type="match status" value="1"/>
</dbReference>
<dbReference type="Proteomes" id="UP001059971">
    <property type="component" value="Chromosome 1"/>
</dbReference>
<accession>A0ABN5WLP9</accession>
<dbReference type="CDD" id="cd08152">
    <property type="entry name" value="y4iL_like"/>
    <property type="match status" value="1"/>
</dbReference>
<protein>
    <submittedName>
        <fullName evidence="1">Catalase</fullName>
    </submittedName>
</protein>
<dbReference type="Gene3D" id="2.40.180.10">
    <property type="entry name" value="Catalase core domain"/>
    <property type="match status" value="1"/>
</dbReference>
<evidence type="ECO:0000313" key="2">
    <source>
        <dbReference type="Proteomes" id="UP001059971"/>
    </source>
</evidence>
<dbReference type="InterPro" id="IPR020835">
    <property type="entry name" value="Catalase_sf"/>
</dbReference>
<dbReference type="RefSeq" id="WP_261935089.1">
    <property type="nucleotide sequence ID" value="NZ_AP018817.1"/>
</dbReference>
<reference evidence="1" key="1">
    <citation type="submission" date="2018-07" db="EMBL/GenBank/DDBJ databases">
        <title>Complete genome sequence of Sphingomonas bisphenolicum strain AO1, a bisphenol A degradative bacterium isolated from Japanese farm field.</title>
        <authorList>
            <person name="Murakami M."/>
            <person name="Koh M."/>
            <person name="Koba S."/>
            <person name="Matsumura Y."/>
        </authorList>
    </citation>
    <scope>NUCLEOTIDE SEQUENCE</scope>
    <source>
        <strain evidence="1">AO1</strain>
    </source>
</reference>
<organism evidence="1 2">
    <name type="scientific">Sphingomonas bisphenolicum</name>
    <dbReference type="NCBI Taxonomy" id="296544"/>
    <lineage>
        <taxon>Bacteria</taxon>
        <taxon>Pseudomonadati</taxon>
        <taxon>Pseudomonadota</taxon>
        <taxon>Alphaproteobacteria</taxon>
        <taxon>Sphingomonadales</taxon>
        <taxon>Sphingomonadaceae</taxon>
        <taxon>Sphingomonas</taxon>
    </lineage>
</organism>
<evidence type="ECO:0000313" key="1">
    <source>
        <dbReference type="EMBL" id="BBF70903.1"/>
    </source>
</evidence>
<dbReference type="SUPFAM" id="SSF56634">
    <property type="entry name" value="Heme-dependent catalase-like"/>
    <property type="match status" value="1"/>
</dbReference>
<dbReference type="PANTHER" id="PTHR36195">
    <property type="entry name" value="DOMAIN PROTEIN, PUTATIVE (AFU_ORTHOLOGUE AFUA_5G01990)-RELATED-RELATED"/>
    <property type="match status" value="1"/>
</dbReference>
<dbReference type="EMBL" id="AP018817">
    <property type="protein sequence ID" value="BBF70903.1"/>
    <property type="molecule type" value="Genomic_DNA"/>
</dbReference>
<name>A0ABN5WLP9_9SPHN</name>
<gene>
    <name evidence="1" type="ORF">SBA_ch1_31030</name>
</gene>
<sequence>MPSPAIFYSADVETILPDEAETQAELIETFRSIIEAVHADTGHAYRSVHAKSHALLEGEMEVLSDLPAELAQGLFLTPRRYPVLARISTNAGDILPDSISLARGLAVKVLGVDGERLPGSEGDSTQDFVMANGTSFPAPTAKAFLKNLKLLAKTTDRIEWGKKAISAVFRVTEKALEAVGGESALLKSLGGYPNSHPLGERYFSQAPIRYGAHIAKVAVVPLSANFNALSDTEIAIDGRENALREEVAKVLATQGGQWELRVQLCRDLEANPVEDASVAWPEDDNPYVPVAIITIPAQTSWSEDRAAKMDDGTSFSPWHGIADHRPLGNIMRARKPAYAASSQFRGSLNGCPMHEPVPEPSV</sequence>
<keyword evidence="2" id="KW-1185">Reference proteome</keyword>